<name>A0ABY1KJ23_9FLAO</name>
<evidence type="ECO:0000313" key="2">
    <source>
        <dbReference type="EMBL" id="SIS40373.1"/>
    </source>
</evidence>
<dbReference type="EMBL" id="FTOB01000001">
    <property type="protein sequence ID" value="SIS40373.1"/>
    <property type="molecule type" value="Genomic_DNA"/>
</dbReference>
<organism evidence="2 3">
    <name type="scientific">Zobellia uliginosa</name>
    <dbReference type="NCBI Taxonomy" id="143224"/>
    <lineage>
        <taxon>Bacteria</taxon>
        <taxon>Pseudomonadati</taxon>
        <taxon>Bacteroidota</taxon>
        <taxon>Flavobacteriia</taxon>
        <taxon>Flavobacteriales</taxon>
        <taxon>Flavobacteriaceae</taxon>
        <taxon>Zobellia</taxon>
    </lineage>
</organism>
<accession>A0ABY1KJ23</accession>
<protein>
    <submittedName>
        <fullName evidence="2">Uncharacterized protein</fullName>
    </submittedName>
</protein>
<proteinExistence type="predicted"/>
<feature type="compositionally biased region" description="Polar residues" evidence="1">
    <location>
        <begin position="24"/>
        <end position="38"/>
    </location>
</feature>
<reference evidence="2 3" key="1">
    <citation type="submission" date="2017-01" db="EMBL/GenBank/DDBJ databases">
        <authorList>
            <person name="Varghese N."/>
            <person name="Submissions S."/>
        </authorList>
    </citation>
    <scope>NUCLEOTIDE SEQUENCE [LARGE SCALE GENOMIC DNA]</scope>
    <source>
        <strain evidence="2 3">DSM 2061</strain>
    </source>
</reference>
<feature type="region of interest" description="Disordered" evidence="1">
    <location>
        <begin position="1"/>
        <end position="38"/>
    </location>
</feature>
<dbReference type="Proteomes" id="UP000185728">
    <property type="component" value="Unassembled WGS sequence"/>
</dbReference>
<gene>
    <name evidence="2" type="ORF">SAMN05421766_101578</name>
</gene>
<evidence type="ECO:0000313" key="3">
    <source>
        <dbReference type="Proteomes" id="UP000185728"/>
    </source>
</evidence>
<keyword evidence="3" id="KW-1185">Reference proteome</keyword>
<comment type="caution">
    <text evidence="2">The sequence shown here is derived from an EMBL/GenBank/DDBJ whole genome shotgun (WGS) entry which is preliminary data.</text>
</comment>
<evidence type="ECO:0000256" key="1">
    <source>
        <dbReference type="SAM" id="MobiDB-lite"/>
    </source>
</evidence>
<sequence>MPSLQKSLNAKMGLDPKMELKASDNGTVGVSSIGPNYE</sequence>